<sequence>MFRVDALLSVPKLLLTGSSSSIGKGLDADLSERHDGSEQEKKLKRGVTSGSSR</sequence>
<evidence type="ECO:0000313" key="2">
    <source>
        <dbReference type="EMBL" id="JAD41236.1"/>
    </source>
</evidence>
<dbReference type="EMBL" id="GBRH01256659">
    <property type="protein sequence ID" value="JAD41236.1"/>
    <property type="molecule type" value="Transcribed_RNA"/>
</dbReference>
<feature type="region of interest" description="Disordered" evidence="1">
    <location>
        <begin position="18"/>
        <end position="53"/>
    </location>
</feature>
<evidence type="ECO:0000256" key="1">
    <source>
        <dbReference type="SAM" id="MobiDB-lite"/>
    </source>
</evidence>
<reference evidence="2" key="2">
    <citation type="journal article" date="2015" name="Data Brief">
        <title>Shoot transcriptome of the giant reed, Arundo donax.</title>
        <authorList>
            <person name="Barrero R.A."/>
            <person name="Guerrero F.D."/>
            <person name="Moolhuijzen P."/>
            <person name="Goolsby J.A."/>
            <person name="Tidwell J."/>
            <person name="Bellgard S.E."/>
            <person name="Bellgard M.I."/>
        </authorList>
    </citation>
    <scope>NUCLEOTIDE SEQUENCE</scope>
    <source>
        <tissue evidence="2">Shoot tissue taken approximately 20 cm above the soil surface</tissue>
    </source>
</reference>
<accession>A0A0A8ZR15</accession>
<proteinExistence type="predicted"/>
<name>A0A0A8ZR15_ARUDO</name>
<organism evidence="2">
    <name type="scientific">Arundo donax</name>
    <name type="common">Giant reed</name>
    <name type="synonym">Donax arundinaceus</name>
    <dbReference type="NCBI Taxonomy" id="35708"/>
    <lineage>
        <taxon>Eukaryota</taxon>
        <taxon>Viridiplantae</taxon>
        <taxon>Streptophyta</taxon>
        <taxon>Embryophyta</taxon>
        <taxon>Tracheophyta</taxon>
        <taxon>Spermatophyta</taxon>
        <taxon>Magnoliopsida</taxon>
        <taxon>Liliopsida</taxon>
        <taxon>Poales</taxon>
        <taxon>Poaceae</taxon>
        <taxon>PACMAD clade</taxon>
        <taxon>Arundinoideae</taxon>
        <taxon>Arundineae</taxon>
        <taxon>Arundo</taxon>
    </lineage>
</organism>
<reference evidence="2" key="1">
    <citation type="submission" date="2014-09" db="EMBL/GenBank/DDBJ databases">
        <authorList>
            <person name="Magalhaes I.L.F."/>
            <person name="Oliveira U."/>
            <person name="Santos F.R."/>
            <person name="Vidigal T.H.D.A."/>
            <person name="Brescovit A.D."/>
            <person name="Santos A.J."/>
        </authorList>
    </citation>
    <scope>NUCLEOTIDE SEQUENCE</scope>
    <source>
        <tissue evidence="2">Shoot tissue taken approximately 20 cm above the soil surface</tissue>
    </source>
</reference>
<protein>
    <submittedName>
        <fullName evidence="2">Uncharacterized protein</fullName>
    </submittedName>
</protein>
<feature type="compositionally biased region" description="Basic and acidic residues" evidence="1">
    <location>
        <begin position="26"/>
        <end position="41"/>
    </location>
</feature>
<dbReference type="AlphaFoldDB" id="A0A0A8ZR15"/>